<keyword evidence="1" id="KW-0472">Membrane</keyword>
<gene>
    <name evidence="2" type="ORF">pEpSNUABM01_228</name>
</gene>
<evidence type="ECO:0000313" key="2">
    <source>
        <dbReference type="EMBL" id="QEQ95054.1"/>
    </source>
</evidence>
<organism evidence="2 3">
    <name type="scientific">Erwinia phage pEp_SNUABM_01</name>
    <dbReference type="NCBI Taxonomy" id="2601643"/>
    <lineage>
        <taxon>Viruses</taxon>
        <taxon>Duplodnaviria</taxon>
        <taxon>Heunggongvirae</taxon>
        <taxon>Uroviricota</taxon>
        <taxon>Caudoviricetes</taxon>
        <taxon>Vequintavirinae</taxon>
        <taxon>Henunavirus</taxon>
        <taxon>Henunavirus SNUABM01</taxon>
    </lineage>
</organism>
<name>A0A5J6DB07_9CAUD</name>
<keyword evidence="1" id="KW-0812">Transmembrane</keyword>
<sequence length="33" mass="3526">MNEYKIAKWLLIGSVAIVLAIIGLVVTAAVLWG</sequence>
<reference evidence="2 3" key="1">
    <citation type="submission" date="2019-07" db="EMBL/GenBank/DDBJ databases">
        <title>Complete genome sequence of bacteriophages infecting Erwinia pyrifoliae.</title>
        <authorList>
            <person name="Kim S.G."/>
            <person name="Park S.C."/>
        </authorList>
    </citation>
    <scope>NUCLEOTIDE SEQUENCE [LARGE SCALE GENOMIC DNA]</scope>
</reference>
<evidence type="ECO:0000313" key="3">
    <source>
        <dbReference type="Proteomes" id="UP000326545"/>
    </source>
</evidence>
<feature type="transmembrane region" description="Helical" evidence="1">
    <location>
        <begin position="9"/>
        <end position="32"/>
    </location>
</feature>
<keyword evidence="1" id="KW-1133">Transmembrane helix</keyword>
<proteinExistence type="predicted"/>
<dbReference type="Proteomes" id="UP000326545">
    <property type="component" value="Segment"/>
</dbReference>
<accession>A0A5J6DB07</accession>
<evidence type="ECO:0000256" key="1">
    <source>
        <dbReference type="SAM" id="Phobius"/>
    </source>
</evidence>
<keyword evidence="3" id="KW-1185">Reference proteome</keyword>
<dbReference type="EMBL" id="MN184887">
    <property type="protein sequence ID" value="QEQ95054.1"/>
    <property type="molecule type" value="Genomic_DNA"/>
</dbReference>
<protein>
    <submittedName>
        <fullName evidence="2">Uncharacterized protein</fullName>
    </submittedName>
</protein>